<evidence type="ECO:0000256" key="5">
    <source>
        <dbReference type="ARBA" id="ARBA00022801"/>
    </source>
</evidence>
<keyword evidence="4 8" id="KW-0479">Metal-binding</keyword>
<dbReference type="AlphaFoldDB" id="A0A0W0U644"/>
<reference evidence="9 10" key="1">
    <citation type="submission" date="2015-11" db="EMBL/GenBank/DDBJ databases">
        <title>Genomic analysis of 38 Legionella species identifies large and diverse effector repertoires.</title>
        <authorList>
            <person name="Burstein D."/>
            <person name="Amaro F."/>
            <person name="Zusman T."/>
            <person name="Lifshitz Z."/>
            <person name="Cohen O."/>
            <person name="Gilbert J.A."/>
            <person name="Pupko T."/>
            <person name="Shuman H.A."/>
            <person name="Segal G."/>
        </authorList>
    </citation>
    <scope>NUCLEOTIDE SEQUENCE [LARGE SCALE GENOMIC DNA]</scope>
    <source>
        <strain evidence="9 10">ATCC 49504</strain>
    </source>
</reference>
<evidence type="ECO:0000256" key="6">
    <source>
        <dbReference type="PIRNR" id="PIRNR001123"/>
    </source>
</evidence>
<protein>
    <submittedName>
        <fullName evidence="9">Endo-1,4 beta-glucanase</fullName>
    </submittedName>
</protein>
<comment type="cofactor">
    <cofactor evidence="8">
        <name>a divalent metal cation</name>
        <dbReference type="ChEBI" id="CHEBI:60240"/>
    </cofactor>
    <text evidence="8">Binds 2 divalent metal cations per subunit.</text>
</comment>
<dbReference type="GO" id="GO:0006508">
    <property type="term" value="P:proteolysis"/>
    <property type="evidence" value="ECO:0007669"/>
    <property type="project" value="UniProtKB-KW"/>
</dbReference>
<dbReference type="GO" id="GO:0046872">
    <property type="term" value="F:metal ion binding"/>
    <property type="evidence" value="ECO:0007669"/>
    <property type="project" value="UniProtKB-UniRule"/>
</dbReference>
<comment type="similarity">
    <text evidence="1 6">Belongs to the peptidase M42 family.</text>
</comment>
<sequence length="371" mass="40200">MRLMRLFVLFCCTCSAFAASNLDFLQQLTLLPGASGFEKPVREAVRARWQKTLPKVHVDGMGNVIGEAASETGPRVLLMAHMDEVGLMVESITPDGFLRVVPLGGIYEASVFAHRWQIEVPGGRVTAYSGMDSPHLLTDAERPRTPRETALFLDIGARSAEEVQAMGVRVGLPVTPLALWSPLTANRILAKALDDRIGLAVITDVLETLGKHPNHVIAAATVQEEIGLRGAGTIHAGTRPDVVINIEVGIADDYPKLLAARKGRIALGKGPGLFAYDRSLIPNTALLEWIYAEARKQGIPVQIEVESGYGEDGAKLQTSGEGVPVINIGVPVRYAHQEGGIFDTRDYENTVKLVQQIVKHLDVNVVAKIRE</sequence>
<feature type="binding site" evidence="8">
    <location>
        <position position="194"/>
    </location>
    <ligand>
        <name>Zn(2+)</name>
        <dbReference type="ChEBI" id="CHEBI:29105"/>
        <label>2</label>
    </ligand>
</feature>
<dbReference type="GO" id="GO:0004177">
    <property type="term" value="F:aminopeptidase activity"/>
    <property type="evidence" value="ECO:0007669"/>
    <property type="project" value="UniProtKB-UniRule"/>
</dbReference>
<dbReference type="InterPro" id="IPR008007">
    <property type="entry name" value="Peptidase_M42"/>
</dbReference>
<dbReference type="InterPro" id="IPR023367">
    <property type="entry name" value="Peptidase_M42_dom2"/>
</dbReference>
<dbReference type="Proteomes" id="UP000054785">
    <property type="component" value="Unassembled WGS sequence"/>
</dbReference>
<evidence type="ECO:0000313" key="10">
    <source>
        <dbReference type="Proteomes" id="UP000054785"/>
    </source>
</evidence>
<dbReference type="InterPro" id="IPR051464">
    <property type="entry name" value="Peptidase_M42_aminopept"/>
</dbReference>
<dbReference type="SUPFAM" id="SSF101821">
    <property type="entry name" value="Aminopeptidase/glucanase lid domain"/>
    <property type="match status" value="1"/>
</dbReference>
<evidence type="ECO:0000256" key="2">
    <source>
        <dbReference type="ARBA" id="ARBA00022438"/>
    </source>
</evidence>
<dbReference type="PANTHER" id="PTHR32481:SF0">
    <property type="entry name" value="AMINOPEPTIDASE YPDE-RELATED"/>
    <property type="match status" value="1"/>
</dbReference>
<dbReference type="EMBL" id="LNYC01000012">
    <property type="protein sequence ID" value="KTD03199.1"/>
    <property type="molecule type" value="Genomic_DNA"/>
</dbReference>
<evidence type="ECO:0000256" key="1">
    <source>
        <dbReference type="ARBA" id="ARBA00006272"/>
    </source>
</evidence>
<dbReference type="Gene3D" id="2.40.30.40">
    <property type="entry name" value="Peptidase M42, domain 2"/>
    <property type="match status" value="1"/>
</dbReference>
<name>A0A0W0U644_9GAMM</name>
<comment type="caution">
    <text evidence="9">The sequence shown here is derived from an EMBL/GenBank/DDBJ whole genome shotgun (WGS) entry which is preliminary data.</text>
</comment>
<proteinExistence type="inferred from homology"/>
<evidence type="ECO:0000256" key="3">
    <source>
        <dbReference type="ARBA" id="ARBA00022670"/>
    </source>
</evidence>
<dbReference type="Gene3D" id="3.40.630.10">
    <property type="entry name" value="Zn peptidases"/>
    <property type="match status" value="1"/>
</dbReference>
<dbReference type="STRING" id="45065.Lgee_0550"/>
<accession>A0A0W0U644</accession>
<keyword evidence="3" id="KW-0645">Protease</keyword>
<feature type="binding site" evidence="8">
    <location>
        <position position="336"/>
    </location>
    <ligand>
        <name>Zn(2+)</name>
        <dbReference type="ChEBI" id="CHEBI:29105"/>
        <label>2</label>
    </ligand>
</feature>
<dbReference type="RefSeq" id="WP_051550953.1">
    <property type="nucleotide sequence ID" value="NZ_CP038271.1"/>
</dbReference>
<feature type="binding site" evidence="8">
    <location>
        <position position="81"/>
    </location>
    <ligand>
        <name>Zn(2+)</name>
        <dbReference type="ChEBI" id="CHEBI:29105"/>
        <label>1</label>
    </ligand>
</feature>
<gene>
    <name evidence="9" type="ORF">Lgee_0550</name>
</gene>
<keyword evidence="5" id="KW-0378">Hydrolase</keyword>
<keyword evidence="2" id="KW-0031">Aminopeptidase</keyword>
<evidence type="ECO:0000313" key="9">
    <source>
        <dbReference type="EMBL" id="KTD03199.1"/>
    </source>
</evidence>
<evidence type="ECO:0000256" key="4">
    <source>
        <dbReference type="ARBA" id="ARBA00022723"/>
    </source>
</evidence>
<feature type="binding site" evidence="8">
    <location>
        <position position="225"/>
    </location>
    <ligand>
        <name>Zn(2+)</name>
        <dbReference type="ChEBI" id="CHEBI:29105"/>
        <label>2</label>
    </ligand>
</feature>
<dbReference type="PIRSF" id="PIRSF001123">
    <property type="entry name" value="PepA_GA"/>
    <property type="match status" value="1"/>
</dbReference>
<keyword evidence="10" id="KW-1185">Reference proteome</keyword>
<dbReference type="Pfam" id="PF05343">
    <property type="entry name" value="Peptidase_M42"/>
    <property type="match status" value="1"/>
</dbReference>
<dbReference type="PATRIC" id="fig|45065.4.peg.589"/>
<feature type="active site" description="Proton acceptor" evidence="7">
    <location>
        <position position="224"/>
    </location>
</feature>
<feature type="binding site" evidence="8">
    <location>
        <position position="194"/>
    </location>
    <ligand>
        <name>Zn(2+)</name>
        <dbReference type="ChEBI" id="CHEBI:29105"/>
        <label>1</label>
    </ligand>
</feature>
<dbReference type="CDD" id="cd05656">
    <property type="entry name" value="M42_Frv"/>
    <property type="match status" value="1"/>
</dbReference>
<dbReference type="OrthoDB" id="9772053at2"/>
<evidence type="ECO:0000256" key="7">
    <source>
        <dbReference type="PIRSR" id="PIRSR001123-1"/>
    </source>
</evidence>
<evidence type="ECO:0000256" key="8">
    <source>
        <dbReference type="PIRSR" id="PIRSR001123-2"/>
    </source>
</evidence>
<dbReference type="PANTHER" id="PTHR32481">
    <property type="entry name" value="AMINOPEPTIDASE"/>
    <property type="match status" value="1"/>
</dbReference>
<feature type="binding site" evidence="8">
    <location>
        <position position="247"/>
    </location>
    <ligand>
        <name>Zn(2+)</name>
        <dbReference type="ChEBI" id="CHEBI:29105"/>
        <label>1</label>
    </ligand>
</feature>
<organism evidence="9 10">
    <name type="scientific">Legionella geestiana</name>
    <dbReference type="NCBI Taxonomy" id="45065"/>
    <lineage>
        <taxon>Bacteria</taxon>
        <taxon>Pseudomonadati</taxon>
        <taxon>Pseudomonadota</taxon>
        <taxon>Gammaproteobacteria</taxon>
        <taxon>Legionellales</taxon>
        <taxon>Legionellaceae</taxon>
        <taxon>Legionella</taxon>
    </lineage>
</organism>
<dbReference type="SUPFAM" id="SSF53187">
    <property type="entry name" value="Zn-dependent exopeptidases"/>
    <property type="match status" value="1"/>
</dbReference>